<organism evidence="2 3">
    <name type="scientific">Falsiroseomonas frigidaquae</name>
    <dbReference type="NCBI Taxonomy" id="487318"/>
    <lineage>
        <taxon>Bacteria</taxon>
        <taxon>Pseudomonadati</taxon>
        <taxon>Pseudomonadota</taxon>
        <taxon>Alphaproteobacteria</taxon>
        <taxon>Acetobacterales</taxon>
        <taxon>Roseomonadaceae</taxon>
        <taxon>Falsiroseomonas</taxon>
    </lineage>
</organism>
<comment type="caution">
    <text evidence="2">The sequence shown here is derived from an EMBL/GenBank/DDBJ whole genome shotgun (WGS) entry which is preliminary data.</text>
</comment>
<evidence type="ECO:0000313" key="3">
    <source>
        <dbReference type="Proteomes" id="UP000765160"/>
    </source>
</evidence>
<reference evidence="2 3" key="1">
    <citation type="submission" date="2020-03" db="EMBL/GenBank/DDBJ databases">
        <title>Roseomonas selenitidurans sp. nov. isolated from soil.</title>
        <authorList>
            <person name="Liu H."/>
        </authorList>
    </citation>
    <scope>NUCLEOTIDE SEQUENCE [LARGE SCALE GENOMIC DNA]</scope>
    <source>
        <strain evidence="2 3">JCM 15073</strain>
    </source>
</reference>
<feature type="compositionally biased region" description="Low complexity" evidence="1">
    <location>
        <begin position="82"/>
        <end position="95"/>
    </location>
</feature>
<dbReference type="RefSeq" id="WP_168050243.1">
    <property type="nucleotide sequence ID" value="NZ_JAATJR010000004.1"/>
</dbReference>
<sequence>MLPVLALLACSSSSEVAELAPEVYGLTAHGNTSAQAARVGVERARAHCAAMERDFAVTRSHIGGLDYTIAFRCPRPDAAAQNQAAPPLLAGAARGWEPDAPVPRSPGGSGPAPALY</sequence>
<dbReference type="Proteomes" id="UP000765160">
    <property type="component" value="Unassembled WGS sequence"/>
</dbReference>
<name>A0ABX1F056_9PROT</name>
<evidence type="ECO:0000313" key="2">
    <source>
        <dbReference type="EMBL" id="NKE45706.1"/>
    </source>
</evidence>
<gene>
    <name evidence="2" type="ORF">HB662_13025</name>
</gene>
<feature type="region of interest" description="Disordered" evidence="1">
    <location>
        <begin position="82"/>
        <end position="116"/>
    </location>
</feature>
<accession>A0ABX1F056</accession>
<evidence type="ECO:0000256" key="1">
    <source>
        <dbReference type="SAM" id="MobiDB-lite"/>
    </source>
</evidence>
<protein>
    <recommendedName>
        <fullName evidence="4">UrcA family protein</fullName>
    </recommendedName>
</protein>
<evidence type="ECO:0008006" key="4">
    <source>
        <dbReference type="Google" id="ProtNLM"/>
    </source>
</evidence>
<dbReference type="EMBL" id="JAAVTX010000004">
    <property type="protein sequence ID" value="NKE45706.1"/>
    <property type="molecule type" value="Genomic_DNA"/>
</dbReference>
<proteinExistence type="predicted"/>
<keyword evidence="3" id="KW-1185">Reference proteome</keyword>